<dbReference type="Gene3D" id="1.10.1040.10">
    <property type="entry name" value="N-(1-d-carboxylethyl)-l-norvaline Dehydrogenase, domain 2"/>
    <property type="match status" value="1"/>
</dbReference>
<dbReference type="EMBL" id="BAABEO010000020">
    <property type="protein sequence ID" value="GAA3690905.1"/>
    <property type="molecule type" value="Genomic_DNA"/>
</dbReference>
<dbReference type="InterPro" id="IPR008927">
    <property type="entry name" value="6-PGluconate_DH-like_C_sf"/>
</dbReference>
<keyword evidence="3" id="KW-0560">Oxidoreductase</keyword>
<dbReference type="Gene3D" id="3.40.50.720">
    <property type="entry name" value="NAD(P)-binding Rossmann-like Domain"/>
    <property type="match status" value="1"/>
</dbReference>
<evidence type="ECO:0000259" key="5">
    <source>
        <dbReference type="Pfam" id="PF02737"/>
    </source>
</evidence>
<evidence type="ECO:0000313" key="6">
    <source>
        <dbReference type="EMBL" id="GAA3690905.1"/>
    </source>
</evidence>
<feature type="domain" description="3-hydroxyacyl-CoA dehydrogenase NAD binding" evidence="5">
    <location>
        <begin position="23"/>
        <end position="200"/>
    </location>
</feature>
<dbReference type="InterPro" id="IPR006108">
    <property type="entry name" value="3HC_DH_C"/>
</dbReference>
<proteinExistence type="inferred from homology"/>
<reference evidence="7" key="1">
    <citation type="journal article" date="2019" name="Int. J. Syst. Evol. Microbiol.">
        <title>The Global Catalogue of Microorganisms (GCM) 10K type strain sequencing project: providing services to taxonomists for standard genome sequencing and annotation.</title>
        <authorList>
            <consortium name="The Broad Institute Genomics Platform"/>
            <consortium name="The Broad Institute Genome Sequencing Center for Infectious Disease"/>
            <person name="Wu L."/>
            <person name="Ma J."/>
        </authorList>
    </citation>
    <scope>NUCLEOTIDE SEQUENCE [LARGE SCALE GENOMIC DNA]</scope>
    <source>
        <strain evidence="7">JCM 30742</strain>
    </source>
</reference>
<dbReference type="Pfam" id="PF02737">
    <property type="entry name" value="3HCDH_N"/>
    <property type="match status" value="1"/>
</dbReference>
<evidence type="ECO:0000256" key="3">
    <source>
        <dbReference type="ARBA" id="ARBA00023002"/>
    </source>
</evidence>
<name>A0ABP7CLI9_9MICC</name>
<gene>
    <name evidence="6" type="ORF">GCM10023081_30370</name>
</gene>
<evidence type="ECO:0000256" key="2">
    <source>
        <dbReference type="ARBA" id="ARBA00009463"/>
    </source>
</evidence>
<organism evidence="6 7">
    <name type="scientific">Arthrobacter ginkgonis</name>
    <dbReference type="NCBI Taxonomy" id="1630594"/>
    <lineage>
        <taxon>Bacteria</taxon>
        <taxon>Bacillati</taxon>
        <taxon>Actinomycetota</taxon>
        <taxon>Actinomycetes</taxon>
        <taxon>Micrococcales</taxon>
        <taxon>Micrococcaceae</taxon>
        <taxon>Arthrobacter</taxon>
    </lineage>
</organism>
<dbReference type="PIRSF" id="PIRSF000105">
    <property type="entry name" value="HCDH"/>
    <property type="match status" value="1"/>
</dbReference>
<dbReference type="Proteomes" id="UP001500752">
    <property type="component" value="Unassembled WGS sequence"/>
</dbReference>
<dbReference type="InterPro" id="IPR013328">
    <property type="entry name" value="6PGD_dom2"/>
</dbReference>
<evidence type="ECO:0000313" key="7">
    <source>
        <dbReference type="Proteomes" id="UP001500752"/>
    </source>
</evidence>
<dbReference type="InterPro" id="IPR022694">
    <property type="entry name" value="3-OHacyl-CoA_DH"/>
</dbReference>
<evidence type="ECO:0000259" key="4">
    <source>
        <dbReference type="Pfam" id="PF00725"/>
    </source>
</evidence>
<comment type="caution">
    <text evidence="6">The sequence shown here is derived from an EMBL/GenBank/DDBJ whole genome shotgun (WGS) entry which is preliminary data.</text>
</comment>
<dbReference type="RefSeq" id="WP_345152005.1">
    <property type="nucleotide sequence ID" value="NZ_BAABEO010000020.1"/>
</dbReference>
<dbReference type="InterPro" id="IPR036291">
    <property type="entry name" value="NAD(P)-bd_dom_sf"/>
</dbReference>
<dbReference type="PANTHER" id="PTHR48075:SF5">
    <property type="entry name" value="3-HYDROXYBUTYRYL-COA DEHYDROGENASE"/>
    <property type="match status" value="1"/>
</dbReference>
<keyword evidence="7" id="KW-1185">Reference proteome</keyword>
<dbReference type="SUPFAM" id="SSF48179">
    <property type="entry name" value="6-phosphogluconate dehydrogenase C-terminal domain-like"/>
    <property type="match status" value="1"/>
</dbReference>
<feature type="domain" description="3-hydroxyacyl-CoA dehydrogenase C-terminal" evidence="4">
    <location>
        <begin position="205"/>
        <end position="301"/>
    </location>
</feature>
<comment type="similarity">
    <text evidence="2">Belongs to the 3-hydroxyacyl-CoA dehydrogenase family.</text>
</comment>
<protein>
    <submittedName>
        <fullName evidence="6">3-hydroxybutyryl-CoA dehydrogenase</fullName>
    </submittedName>
</protein>
<dbReference type="PANTHER" id="PTHR48075">
    <property type="entry name" value="3-HYDROXYACYL-COA DEHYDROGENASE FAMILY PROTEIN"/>
    <property type="match status" value="1"/>
</dbReference>
<accession>A0ABP7CLI9</accession>
<evidence type="ECO:0000256" key="1">
    <source>
        <dbReference type="ARBA" id="ARBA00005086"/>
    </source>
</evidence>
<dbReference type="InterPro" id="IPR006176">
    <property type="entry name" value="3-OHacyl-CoA_DH_NAD-bd"/>
</dbReference>
<comment type="pathway">
    <text evidence="1">Lipid metabolism; butanoate metabolism.</text>
</comment>
<dbReference type="Pfam" id="PF00725">
    <property type="entry name" value="3HCDH"/>
    <property type="match status" value="1"/>
</dbReference>
<dbReference type="SUPFAM" id="SSF51735">
    <property type="entry name" value="NAD(P)-binding Rossmann-fold domains"/>
    <property type="match status" value="1"/>
</dbReference>
<sequence length="306" mass="31779">MSAGIPLPSTESTAPSIEGIRTILVIGSGTMGSQIGMAAALAGYETTVQDISAESLAKARAELTARMEATVAKGRLAAAEAEAALGRLSFATDLDASAAGADFVIEAATERLDIKEQIFARLGQVAPEHAILATNSSTLGASKVAAATGRPDRVCNMHFFNPALVMKCVEVVRHRATSQATVETTLELARRLGKQPVLINREVPGFIANRLMGAIQKEALALAAAGIASREDIDTTARTALGHPMGPFELMDMVGLDVIDFIAQATYAETGDAADRPDAQVAALVAEGKLGRKSGQGFYAYPAPGT</sequence>